<evidence type="ECO:0000313" key="2">
    <source>
        <dbReference type="EMBL" id="CAH0726003.1"/>
    </source>
</evidence>
<reference evidence="2" key="1">
    <citation type="submission" date="2021-12" db="EMBL/GenBank/DDBJ databases">
        <authorList>
            <person name="Martin H S."/>
        </authorList>
    </citation>
    <scope>NUCLEOTIDE SEQUENCE</scope>
</reference>
<proteinExistence type="predicted"/>
<evidence type="ECO:0000256" key="1">
    <source>
        <dbReference type="SAM" id="MobiDB-lite"/>
    </source>
</evidence>
<name>A0A8J9UTT2_9NEOP</name>
<evidence type="ECO:0000313" key="3">
    <source>
        <dbReference type="Proteomes" id="UP000838878"/>
    </source>
</evidence>
<feature type="region of interest" description="Disordered" evidence="1">
    <location>
        <begin position="1"/>
        <end position="90"/>
    </location>
</feature>
<protein>
    <submittedName>
        <fullName evidence="2">Uncharacterized protein</fullName>
    </submittedName>
</protein>
<organism evidence="2 3">
    <name type="scientific">Brenthis ino</name>
    <name type="common">lesser marbled fritillary</name>
    <dbReference type="NCBI Taxonomy" id="405034"/>
    <lineage>
        <taxon>Eukaryota</taxon>
        <taxon>Metazoa</taxon>
        <taxon>Ecdysozoa</taxon>
        <taxon>Arthropoda</taxon>
        <taxon>Hexapoda</taxon>
        <taxon>Insecta</taxon>
        <taxon>Pterygota</taxon>
        <taxon>Neoptera</taxon>
        <taxon>Endopterygota</taxon>
        <taxon>Lepidoptera</taxon>
        <taxon>Glossata</taxon>
        <taxon>Ditrysia</taxon>
        <taxon>Papilionoidea</taxon>
        <taxon>Nymphalidae</taxon>
        <taxon>Heliconiinae</taxon>
        <taxon>Argynnini</taxon>
        <taxon>Brenthis</taxon>
    </lineage>
</organism>
<dbReference type="EMBL" id="OV170225">
    <property type="protein sequence ID" value="CAH0726003.1"/>
    <property type="molecule type" value="Genomic_DNA"/>
</dbReference>
<dbReference type="AlphaFoldDB" id="A0A8J9UTT2"/>
<accession>A0A8J9UTT2</accession>
<gene>
    <name evidence="2" type="ORF">BINO364_LOCUS11524</name>
</gene>
<feature type="compositionally biased region" description="Pro residues" evidence="1">
    <location>
        <begin position="18"/>
        <end position="29"/>
    </location>
</feature>
<sequence length="90" mass="9617">MSAGARSPDVTIGNVWPAPAPAPPHPPLRPILANKLTRDTARNCMPPPGRLITSPRAPAQPPPRRRPPLASPEETSRPPDRTLLSDLNIG</sequence>
<dbReference type="Proteomes" id="UP000838878">
    <property type="component" value="Chromosome 5"/>
</dbReference>
<feature type="non-terminal residue" evidence="2">
    <location>
        <position position="90"/>
    </location>
</feature>
<keyword evidence="3" id="KW-1185">Reference proteome</keyword>